<organism evidence="1 2">
    <name type="scientific">Brevibacterium antiquum CNRZ 918</name>
    <dbReference type="NCBI Taxonomy" id="1255637"/>
    <lineage>
        <taxon>Bacteria</taxon>
        <taxon>Bacillati</taxon>
        <taxon>Actinomycetota</taxon>
        <taxon>Actinomycetes</taxon>
        <taxon>Micrococcales</taxon>
        <taxon>Brevibacteriaceae</taxon>
        <taxon>Brevibacterium</taxon>
    </lineage>
</organism>
<evidence type="ECO:0000313" key="1">
    <source>
        <dbReference type="EMBL" id="SMX78892.1"/>
    </source>
</evidence>
<proteinExistence type="predicted"/>
<evidence type="ECO:0000313" key="2">
    <source>
        <dbReference type="Proteomes" id="UP000234433"/>
    </source>
</evidence>
<dbReference type="RefSeq" id="WP_101619297.1">
    <property type="nucleotide sequence ID" value="NZ_FXZD01000003.1"/>
</dbReference>
<protein>
    <submittedName>
        <fullName evidence="1">Uncharacterized protein</fullName>
    </submittedName>
</protein>
<dbReference type="AlphaFoldDB" id="A0A2H1IV88"/>
<sequence length="68" mass="7376">MLDLTGHTDIPVPEEVLAELADVCGKSGTEMFVIGAASMSQASEKRTQPPFSYVCRKAPKSTMHPRLL</sequence>
<name>A0A2H1IV88_9MICO</name>
<dbReference type="EMBL" id="FXZD01000003">
    <property type="protein sequence ID" value="SMX78892.1"/>
    <property type="molecule type" value="Genomic_DNA"/>
</dbReference>
<accession>A0A2H1IV88</accession>
<gene>
    <name evidence="1" type="ORF">BANT918_01086</name>
</gene>
<reference evidence="1 2" key="1">
    <citation type="submission" date="2017-03" db="EMBL/GenBank/DDBJ databases">
        <authorList>
            <person name="Afonso C.L."/>
            <person name="Miller P.J."/>
            <person name="Scott M.A."/>
            <person name="Spackman E."/>
            <person name="Goraichik I."/>
            <person name="Dimitrov K.M."/>
            <person name="Suarez D.L."/>
            <person name="Swayne D.E."/>
        </authorList>
    </citation>
    <scope>NUCLEOTIDE SEQUENCE [LARGE SCALE GENOMIC DNA]</scope>
    <source>
        <strain evidence="1 2">CNRZ 918</strain>
    </source>
</reference>
<dbReference type="Proteomes" id="UP000234433">
    <property type="component" value="Unassembled WGS sequence"/>
</dbReference>